<feature type="compositionally biased region" description="Low complexity" evidence="7">
    <location>
        <begin position="544"/>
        <end position="565"/>
    </location>
</feature>
<evidence type="ECO:0000256" key="4">
    <source>
        <dbReference type="ARBA" id="ARBA00022840"/>
    </source>
</evidence>
<dbReference type="InterPro" id="IPR000629">
    <property type="entry name" value="RNA-helicase_DEAD-box_CS"/>
</dbReference>
<gene>
    <name evidence="10" type="ORF">OEZ85_012074</name>
</gene>
<dbReference type="Pfam" id="PF00270">
    <property type="entry name" value="DEAD"/>
    <property type="match status" value="1"/>
</dbReference>
<evidence type="ECO:0000256" key="5">
    <source>
        <dbReference type="RuleBase" id="RU000492"/>
    </source>
</evidence>
<dbReference type="Proteomes" id="UP001244341">
    <property type="component" value="Chromosome 3b"/>
</dbReference>
<keyword evidence="1 5" id="KW-0547">Nucleotide-binding</keyword>
<dbReference type="PROSITE" id="PS00039">
    <property type="entry name" value="DEAD_ATP_HELICASE"/>
    <property type="match status" value="1"/>
</dbReference>
<evidence type="ECO:0000256" key="3">
    <source>
        <dbReference type="ARBA" id="ARBA00022806"/>
    </source>
</evidence>
<dbReference type="Gene3D" id="3.40.50.300">
    <property type="entry name" value="P-loop containing nucleotide triphosphate hydrolases"/>
    <property type="match status" value="2"/>
</dbReference>
<comment type="similarity">
    <text evidence="5">Belongs to the DEAD box helicase family.</text>
</comment>
<evidence type="ECO:0008006" key="12">
    <source>
        <dbReference type="Google" id="ProtNLM"/>
    </source>
</evidence>
<dbReference type="InterPro" id="IPR001650">
    <property type="entry name" value="Helicase_C-like"/>
</dbReference>
<dbReference type="InterPro" id="IPR050079">
    <property type="entry name" value="DEAD_box_RNA_helicase"/>
</dbReference>
<dbReference type="InterPro" id="IPR011545">
    <property type="entry name" value="DEAD/DEAH_box_helicase_dom"/>
</dbReference>
<keyword evidence="3 5" id="KW-0347">Helicase</keyword>
<dbReference type="PANTHER" id="PTHR47959:SF24">
    <property type="entry name" value="ATP-DEPENDENT RNA HELICASE"/>
    <property type="match status" value="1"/>
</dbReference>
<keyword evidence="4 5" id="KW-0067">ATP-binding</keyword>
<feature type="domain" description="Helicase ATP-binding" evidence="8">
    <location>
        <begin position="70"/>
        <end position="311"/>
    </location>
</feature>
<keyword evidence="11" id="KW-1185">Reference proteome</keyword>
<feature type="compositionally biased region" description="Basic and acidic residues" evidence="7">
    <location>
        <begin position="590"/>
        <end position="600"/>
    </location>
</feature>
<dbReference type="SMART" id="SM00490">
    <property type="entry name" value="HELICc"/>
    <property type="match status" value="1"/>
</dbReference>
<proteinExistence type="inferred from homology"/>
<dbReference type="EMBL" id="CP126210">
    <property type="protein sequence ID" value="WIA11993.1"/>
    <property type="molecule type" value="Genomic_DNA"/>
</dbReference>
<dbReference type="CDD" id="cd18787">
    <property type="entry name" value="SF2_C_DEAD"/>
    <property type="match status" value="1"/>
</dbReference>
<evidence type="ECO:0000256" key="6">
    <source>
        <dbReference type="SAM" id="Coils"/>
    </source>
</evidence>
<dbReference type="SUPFAM" id="SSF52540">
    <property type="entry name" value="P-loop containing nucleoside triphosphate hydrolases"/>
    <property type="match status" value="1"/>
</dbReference>
<evidence type="ECO:0000256" key="2">
    <source>
        <dbReference type="ARBA" id="ARBA00022801"/>
    </source>
</evidence>
<dbReference type="PROSITE" id="PS51192">
    <property type="entry name" value="HELICASE_ATP_BIND_1"/>
    <property type="match status" value="1"/>
</dbReference>
<dbReference type="PROSITE" id="PS51194">
    <property type="entry name" value="HELICASE_CTER"/>
    <property type="match status" value="1"/>
</dbReference>
<organism evidence="10 11">
    <name type="scientific">Tetradesmus obliquus</name>
    <name type="common">Green alga</name>
    <name type="synonym">Acutodesmus obliquus</name>
    <dbReference type="NCBI Taxonomy" id="3088"/>
    <lineage>
        <taxon>Eukaryota</taxon>
        <taxon>Viridiplantae</taxon>
        <taxon>Chlorophyta</taxon>
        <taxon>core chlorophytes</taxon>
        <taxon>Chlorophyceae</taxon>
        <taxon>CS clade</taxon>
        <taxon>Sphaeropleales</taxon>
        <taxon>Scenedesmaceae</taxon>
        <taxon>Tetradesmus</taxon>
    </lineage>
</organism>
<evidence type="ECO:0000259" key="8">
    <source>
        <dbReference type="PROSITE" id="PS51192"/>
    </source>
</evidence>
<evidence type="ECO:0000313" key="11">
    <source>
        <dbReference type="Proteomes" id="UP001244341"/>
    </source>
</evidence>
<reference evidence="10 11" key="1">
    <citation type="submission" date="2023-05" db="EMBL/GenBank/DDBJ databases">
        <title>A 100% complete, gapless, phased diploid assembly of the Scenedesmus obliquus UTEX 3031 genome.</title>
        <authorList>
            <person name="Biondi T.C."/>
            <person name="Hanschen E.R."/>
            <person name="Kwon T."/>
            <person name="Eng W."/>
            <person name="Kruse C.P.S."/>
            <person name="Koehler S.I."/>
            <person name="Kunde Y."/>
            <person name="Gleasner C.D."/>
            <person name="You Mak K.T."/>
            <person name="Polle J."/>
            <person name="Hovde B.T."/>
            <person name="Starkenburg S.R."/>
        </authorList>
    </citation>
    <scope>NUCLEOTIDE SEQUENCE [LARGE SCALE GENOMIC DNA]</scope>
    <source>
        <strain evidence="10 11">DOE0152z</strain>
    </source>
</reference>
<protein>
    <recommendedName>
        <fullName evidence="12">RNA helicase</fullName>
    </recommendedName>
</protein>
<sequence length="700" mass="75440">MSGANQATGAGGAPQPVLPWMRLPISIPTGSGVPLEQVQGLNPALRQAVGDCLGFTELFPVQAAVWRGLAGGHSTSHDICICAPTGSGKTLAYALPLLNAICSSAHPHRRQLAGLVVLPTRDLAVQVRKVLSALGTAAGLTVALAAAQESVAAEAAGLVSHPNQPGSGPQLLVATPGRLMAHLQGTAGFSIAGLRFLVVDEADRLLRQDYQGWLPEVLRQINPHASSQQQQQQQQQQHFGSYLQQPDFSSTSCSMSSFPSPLLPCSGAGGCSGSRSSSSSSPRLLKLVVSATLTRDPSKLLRLELHYPRYITLADVAHRYAVPKQLSQWRLVVPAQHKPLALLGLLHQLAGSSTIVFASSLETTHRLYLMLAAVPGLPDKLAEYSSQLPPEQRAASLAGFRSGAIGVLVTSDAMARGMDVASVANVVNYDPPVYPKTYVHRAGRTARAGQAGAVFTLLKPEDVVHFNAMASKLQGSKVQQMRLPQEQLQPLRPALQEALQQVQQLLQQEKQEQEQRQRSEQKQQKRQAQLLPALEALVPSFLTSSSSSSSSSLPAQHQQARGAKAAAKKKAAPAKGKNQKGPQAAKKQKQRMDSKPFDEKDPLNQKVIAMLVPPAAAQPPAPRSTEQQQEMVARAKQYSRQKMQEHAQWQEDLCMKLKLKKAALQALPPELRAAALQEDLTPFPLTRHFLYDTPPDSYRD</sequence>
<dbReference type="InterPro" id="IPR027417">
    <property type="entry name" value="P-loop_NTPase"/>
</dbReference>
<dbReference type="PANTHER" id="PTHR47959">
    <property type="entry name" value="ATP-DEPENDENT RNA HELICASE RHLE-RELATED"/>
    <property type="match status" value="1"/>
</dbReference>
<evidence type="ECO:0000256" key="1">
    <source>
        <dbReference type="ARBA" id="ARBA00022741"/>
    </source>
</evidence>
<dbReference type="SMART" id="SM00487">
    <property type="entry name" value="DEXDc"/>
    <property type="match status" value="1"/>
</dbReference>
<feature type="coiled-coil region" evidence="6">
    <location>
        <begin position="492"/>
        <end position="531"/>
    </location>
</feature>
<evidence type="ECO:0000259" key="9">
    <source>
        <dbReference type="PROSITE" id="PS51194"/>
    </source>
</evidence>
<feature type="compositionally biased region" description="Low complexity" evidence="7">
    <location>
        <begin position="573"/>
        <end position="585"/>
    </location>
</feature>
<feature type="region of interest" description="Disordered" evidence="7">
    <location>
        <begin position="542"/>
        <end position="600"/>
    </location>
</feature>
<evidence type="ECO:0000313" key="10">
    <source>
        <dbReference type="EMBL" id="WIA11993.1"/>
    </source>
</evidence>
<keyword evidence="6" id="KW-0175">Coiled coil</keyword>
<feature type="domain" description="Helicase C-terminal" evidence="9">
    <location>
        <begin position="325"/>
        <end position="489"/>
    </location>
</feature>
<dbReference type="Pfam" id="PF00271">
    <property type="entry name" value="Helicase_C"/>
    <property type="match status" value="1"/>
</dbReference>
<evidence type="ECO:0000256" key="7">
    <source>
        <dbReference type="SAM" id="MobiDB-lite"/>
    </source>
</evidence>
<dbReference type="InterPro" id="IPR014001">
    <property type="entry name" value="Helicase_ATP-bd"/>
</dbReference>
<keyword evidence="2 5" id="KW-0378">Hydrolase</keyword>
<accession>A0ABY8TUD4</accession>
<name>A0ABY8TUD4_TETOB</name>